<keyword evidence="1" id="KW-0472">Membrane</keyword>
<keyword evidence="3" id="KW-1185">Reference proteome</keyword>
<evidence type="ECO:0000313" key="3">
    <source>
        <dbReference type="Proteomes" id="UP000614721"/>
    </source>
</evidence>
<accession>A0ABS0IT40</accession>
<feature type="transmembrane region" description="Helical" evidence="1">
    <location>
        <begin position="141"/>
        <end position="158"/>
    </location>
</feature>
<organism evidence="2 3">
    <name type="scientific">Proteus alimentorum</name>
    <dbReference type="NCBI Taxonomy" id="1973495"/>
    <lineage>
        <taxon>Bacteria</taxon>
        <taxon>Pseudomonadati</taxon>
        <taxon>Pseudomonadota</taxon>
        <taxon>Gammaproteobacteria</taxon>
        <taxon>Enterobacterales</taxon>
        <taxon>Morganellaceae</taxon>
        <taxon>Proteus</taxon>
    </lineage>
</organism>
<keyword evidence="1" id="KW-1133">Transmembrane helix</keyword>
<proteinExistence type="predicted"/>
<dbReference type="RefSeq" id="WP_196578038.1">
    <property type="nucleotide sequence ID" value="NZ_JADSJP010000006.1"/>
</dbReference>
<gene>
    <name evidence="2" type="ORF">I4902_05585</name>
</gene>
<protein>
    <submittedName>
        <fullName evidence="2">Uncharacterized protein</fullName>
    </submittedName>
</protein>
<dbReference type="Proteomes" id="UP000614721">
    <property type="component" value="Unassembled WGS sequence"/>
</dbReference>
<feature type="non-terminal residue" evidence="2">
    <location>
        <position position="198"/>
    </location>
</feature>
<name>A0ABS0IT40_9GAMM</name>
<dbReference type="EMBL" id="JADSJP010000006">
    <property type="protein sequence ID" value="MBG2878735.1"/>
    <property type="molecule type" value="Genomic_DNA"/>
</dbReference>
<keyword evidence="1" id="KW-0812">Transmembrane</keyword>
<comment type="caution">
    <text evidence="2">The sequence shown here is derived from an EMBL/GenBank/DDBJ whole genome shotgun (WGS) entry which is preliminary data.</text>
</comment>
<evidence type="ECO:0000313" key="2">
    <source>
        <dbReference type="EMBL" id="MBG2878735.1"/>
    </source>
</evidence>
<evidence type="ECO:0000256" key="1">
    <source>
        <dbReference type="SAM" id="Phobius"/>
    </source>
</evidence>
<reference evidence="2 3" key="1">
    <citation type="submission" date="2020-11" db="EMBL/GenBank/DDBJ databases">
        <title>Enhanced detection system for hospital associated transmission using whole genome sequencing surveillance.</title>
        <authorList>
            <person name="Harrison L.H."/>
            <person name="Van Tyne D."/>
            <person name="Marsh J.W."/>
            <person name="Griffith M.P."/>
            <person name="Snyder D.J."/>
            <person name="Cooper V.S."/>
            <person name="Mustapha M."/>
        </authorList>
    </citation>
    <scope>NUCLEOTIDE SEQUENCE [LARGE SCALE GENOMIC DNA]</scope>
    <source>
        <strain evidence="2 3">PR00075</strain>
    </source>
</reference>
<sequence>MLNAYHPNEDKLINYNEYIQFALEENIQLVRNAPKARCPVCNDVLHTRAGKKTDNGHFYHQINSTCPTIEPNKRRYNYLYNSPDDNSSRINNINFTKNNIEKIYNKVKEMVPYLDFKEFINILKEAKRLDVYNYVGLDPSYLPYIFVTLINFLPRYSYKKMRKLKFLFFYKSEIKNINDLWIRQGNSSKLIRISYKNN</sequence>